<dbReference type="AlphaFoldDB" id="A0AAN7RXU3"/>
<evidence type="ECO:0000256" key="4">
    <source>
        <dbReference type="ARBA" id="ARBA00022759"/>
    </source>
</evidence>
<evidence type="ECO:0000313" key="9">
    <source>
        <dbReference type="Proteomes" id="UP001333110"/>
    </source>
</evidence>
<sequence>MGYSIPTVNEVVDASPLSPKPSAQADELIALSKVYQLAKEKTVNIYADSQYAFRVCHATGQLWKLHGFITSSGSKISSAPQITELLKAMQLPEKLAIIHQPAHTSGRTKEEIRNSLRDIAAKATARQPYKPPGLQAVQWSDLVLLAPEKICLTVPAEEIDSCKSFQLVSNYRAMLSLPGTRTKESREFTLPQQMP</sequence>
<dbReference type="InterPro" id="IPR036397">
    <property type="entry name" value="RNaseH_sf"/>
</dbReference>
<evidence type="ECO:0000256" key="5">
    <source>
        <dbReference type="ARBA" id="ARBA00022801"/>
    </source>
</evidence>
<evidence type="ECO:0000259" key="7">
    <source>
        <dbReference type="PROSITE" id="PS50879"/>
    </source>
</evidence>
<dbReference type="SUPFAM" id="SSF53098">
    <property type="entry name" value="Ribonuclease H-like"/>
    <property type="match status" value="1"/>
</dbReference>
<evidence type="ECO:0000256" key="2">
    <source>
        <dbReference type="ARBA" id="ARBA00022695"/>
    </source>
</evidence>
<accession>A0AAN7RXU3</accession>
<keyword evidence="6" id="KW-0695">RNA-directed DNA polymerase</keyword>
<dbReference type="Pfam" id="PF00075">
    <property type="entry name" value="RNase_H"/>
    <property type="match status" value="1"/>
</dbReference>
<protein>
    <recommendedName>
        <fullName evidence="7">RNase H type-1 domain-containing protein</fullName>
    </recommendedName>
</protein>
<dbReference type="GO" id="GO:0003676">
    <property type="term" value="F:nucleic acid binding"/>
    <property type="evidence" value="ECO:0007669"/>
    <property type="project" value="InterPro"/>
</dbReference>
<feature type="domain" description="RNase H type-1" evidence="7">
    <location>
        <begin position="1"/>
        <end position="126"/>
    </location>
</feature>
<name>A0AAN7RXU3_MYCAM</name>
<evidence type="ECO:0000313" key="8">
    <source>
        <dbReference type="EMBL" id="KAK4824629.1"/>
    </source>
</evidence>
<keyword evidence="1" id="KW-0808">Transferase</keyword>
<keyword evidence="3" id="KW-0540">Nuclease</keyword>
<organism evidence="8 9">
    <name type="scientific">Mycteria americana</name>
    <name type="common">Wood stork</name>
    <dbReference type="NCBI Taxonomy" id="33587"/>
    <lineage>
        <taxon>Eukaryota</taxon>
        <taxon>Metazoa</taxon>
        <taxon>Chordata</taxon>
        <taxon>Craniata</taxon>
        <taxon>Vertebrata</taxon>
        <taxon>Euteleostomi</taxon>
        <taxon>Archelosauria</taxon>
        <taxon>Archosauria</taxon>
        <taxon>Dinosauria</taxon>
        <taxon>Saurischia</taxon>
        <taxon>Theropoda</taxon>
        <taxon>Coelurosauria</taxon>
        <taxon>Aves</taxon>
        <taxon>Neognathae</taxon>
        <taxon>Neoaves</taxon>
        <taxon>Aequornithes</taxon>
        <taxon>Ciconiiformes</taxon>
        <taxon>Ciconiidae</taxon>
        <taxon>Mycteria</taxon>
    </lineage>
</organism>
<dbReference type="InterPro" id="IPR012337">
    <property type="entry name" value="RNaseH-like_sf"/>
</dbReference>
<dbReference type="Gene3D" id="3.30.420.10">
    <property type="entry name" value="Ribonuclease H-like superfamily/Ribonuclease H"/>
    <property type="match status" value="1"/>
</dbReference>
<dbReference type="InterPro" id="IPR002156">
    <property type="entry name" value="RNaseH_domain"/>
</dbReference>
<dbReference type="Proteomes" id="UP001333110">
    <property type="component" value="Unassembled WGS sequence"/>
</dbReference>
<dbReference type="EMBL" id="JAUNZN010000003">
    <property type="protein sequence ID" value="KAK4824629.1"/>
    <property type="molecule type" value="Genomic_DNA"/>
</dbReference>
<dbReference type="PANTHER" id="PTHR41694:SF5">
    <property type="entry name" value="RIBONUCLEASE H"/>
    <property type="match status" value="1"/>
</dbReference>
<evidence type="ECO:0000256" key="6">
    <source>
        <dbReference type="ARBA" id="ARBA00022918"/>
    </source>
</evidence>
<evidence type="ECO:0000256" key="3">
    <source>
        <dbReference type="ARBA" id="ARBA00022722"/>
    </source>
</evidence>
<proteinExistence type="predicted"/>
<evidence type="ECO:0000256" key="1">
    <source>
        <dbReference type="ARBA" id="ARBA00022679"/>
    </source>
</evidence>
<keyword evidence="2" id="KW-0548">Nucleotidyltransferase</keyword>
<keyword evidence="4" id="KW-0255">Endonuclease</keyword>
<comment type="caution">
    <text evidence="8">The sequence shown here is derived from an EMBL/GenBank/DDBJ whole genome shotgun (WGS) entry which is preliminary data.</text>
</comment>
<dbReference type="PROSITE" id="PS50879">
    <property type="entry name" value="RNASE_H_1"/>
    <property type="match status" value="1"/>
</dbReference>
<keyword evidence="9" id="KW-1185">Reference proteome</keyword>
<gene>
    <name evidence="8" type="ORF">QYF61_016935</name>
</gene>
<reference evidence="8 9" key="1">
    <citation type="journal article" date="2023" name="J. Hered.">
        <title>Chromosome-level genome of the wood stork (Mycteria americana) provides insight into avian chromosome evolution.</title>
        <authorList>
            <person name="Flamio R. Jr."/>
            <person name="Ramstad K.M."/>
        </authorList>
    </citation>
    <scope>NUCLEOTIDE SEQUENCE [LARGE SCALE GENOMIC DNA]</scope>
    <source>
        <strain evidence="8">JAX WOST 10</strain>
    </source>
</reference>
<dbReference type="GO" id="GO:0003964">
    <property type="term" value="F:RNA-directed DNA polymerase activity"/>
    <property type="evidence" value="ECO:0007669"/>
    <property type="project" value="UniProtKB-KW"/>
</dbReference>
<dbReference type="GO" id="GO:0004523">
    <property type="term" value="F:RNA-DNA hybrid ribonuclease activity"/>
    <property type="evidence" value="ECO:0007669"/>
    <property type="project" value="InterPro"/>
</dbReference>
<dbReference type="PANTHER" id="PTHR41694">
    <property type="entry name" value="ENDOGENOUS RETROVIRUS GROUP K MEMBER POL PROTEIN"/>
    <property type="match status" value="1"/>
</dbReference>
<keyword evidence="5" id="KW-0378">Hydrolase</keyword>